<proteinExistence type="predicted"/>
<dbReference type="EMBL" id="GBXM01100894">
    <property type="protein sequence ID" value="JAH07683.1"/>
    <property type="molecule type" value="Transcribed_RNA"/>
</dbReference>
<accession>A0A0E9PUY1</accession>
<reference evidence="1" key="1">
    <citation type="submission" date="2014-11" db="EMBL/GenBank/DDBJ databases">
        <authorList>
            <person name="Amaro Gonzalez C."/>
        </authorList>
    </citation>
    <scope>NUCLEOTIDE SEQUENCE</scope>
</reference>
<organism evidence="1">
    <name type="scientific">Anguilla anguilla</name>
    <name type="common">European freshwater eel</name>
    <name type="synonym">Muraena anguilla</name>
    <dbReference type="NCBI Taxonomy" id="7936"/>
    <lineage>
        <taxon>Eukaryota</taxon>
        <taxon>Metazoa</taxon>
        <taxon>Chordata</taxon>
        <taxon>Craniata</taxon>
        <taxon>Vertebrata</taxon>
        <taxon>Euteleostomi</taxon>
        <taxon>Actinopterygii</taxon>
        <taxon>Neopterygii</taxon>
        <taxon>Teleostei</taxon>
        <taxon>Anguilliformes</taxon>
        <taxon>Anguillidae</taxon>
        <taxon>Anguilla</taxon>
    </lineage>
</organism>
<evidence type="ECO:0000313" key="1">
    <source>
        <dbReference type="EMBL" id="JAH07683.1"/>
    </source>
</evidence>
<protein>
    <submittedName>
        <fullName evidence="1">Uncharacterized protein</fullName>
    </submittedName>
</protein>
<reference evidence="1" key="2">
    <citation type="journal article" date="2015" name="Fish Shellfish Immunol.">
        <title>Early steps in the European eel (Anguilla anguilla)-Vibrio vulnificus interaction in the gills: Role of the RtxA13 toxin.</title>
        <authorList>
            <person name="Callol A."/>
            <person name="Pajuelo D."/>
            <person name="Ebbesson L."/>
            <person name="Teles M."/>
            <person name="MacKenzie S."/>
            <person name="Amaro C."/>
        </authorList>
    </citation>
    <scope>NUCLEOTIDE SEQUENCE</scope>
</reference>
<dbReference type="AlphaFoldDB" id="A0A0E9PUY1"/>
<name>A0A0E9PUY1_ANGAN</name>
<sequence length="26" mass="3288">MYHIQKGHWRQKSIVHNMHNFIYCDT</sequence>